<dbReference type="PANTHER" id="PTHR31157:SF1">
    <property type="entry name" value="SCP DOMAIN-CONTAINING PROTEIN"/>
    <property type="match status" value="1"/>
</dbReference>
<proteinExistence type="predicted"/>
<sequence>MAGFELARPGAFGGWLRDWRPGPFLPLYAAALLAGAGLGIGFSVFAADAERVAPRGIVEAPAAAAPAQPAAGIEPAQPPEPAAEDGMAFDPGPGALPMELARALGAFGPWSEAAPATEASAPQPAAPAAPVRPAAAPPAPQPAAANPPAAPAAAPVAPPAKPNFYVPQVSGGPATALELQLFELINAERAKAGLAPYVLDAGLTRIARTRSQQLIDQGYFGHVDPYGYSMYVELLAYFGYTSYAWAGENLAMNNYPAGQAAAVALEGLMNSPTHRANLLAGDFSRVGIGEITDAQGRHYFTMIFLG</sequence>
<protein>
    <recommendedName>
        <fullName evidence="3">SCP domain-containing protein</fullName>
    </recommendedName>
</protein>
<dbReference type="Gene3D" id="3.40.33.10">
    <property type="entry name" value="CAP"/>
    <property type="match status" value="1"/>
</dbReference>
<dbReference type="InterPro" id="IPR014044">
    <property type="entry name" value="CAP_dom"/>
</dbReference>
<keyword evidence="2" id="KW-1133">Transmembrane helix</keyword>
<dbReference type="Proteomes" id="UP000326331">
    <property type="component" value="Chromosome"/>
</dbReference>
<feature type="compositionally biased region" description="Low complexity" evidence="1">
    <location>
        <begin position="113"/>
        <end position="134"/>
    </location>
</feature>
<dbReference type="RefSeq" id="WP_158066293.1">
    <property type="nucleotide sequence ID" value="NZ_CP042829.1"/>
</dbReference>
<reference evidence="4 5" key="1">
    <citation type="submission" date="2019-10" db="EMBL/GenBank/DDBJ databases">
        <title>Thermopilla bonchosmolovskayae gen. nov., sp. nov., a moderately thermophilic Chloroflexi bacterium from a Chukotka hot spring (Arctic, Russia), representing a novel classis Thermopillaia, which include previously uncultivated lineage OLB14.</title>
        <authorList>
            <person name="Kochetkova T.V."/>
            <person name="Zayulina K.S."/>
            <person name="Zhigarkov V.S."/>
            <person name="Minaev N.V."/>
            <person name="Novikov A."/>
            <person name="Toshchakov S.V."/>
            <person name="Elcheninov A.G."/>
            <person name="Kublanov I.V."/>
        </authorList>
    </citation>
    <scope>NUCLEOTIDE SEQUENCE [LARGE SCALE GENOMIC DNA]</scope>
    <source>
        <strain evidence="4 5">3753O</strain>
    </source>
</reference>
<keyword evidence="2" id="KW-0812">Transmembrane</keyword>
<feature type="region of interest" description="Disordered" evidence="1">
    <location>
        <begin position="113"/>
        <end position="156"/>
    </location>
</feature>
<keyword evidence="5" id="KW-1185">Reference proteome</keyword>
<organism evidence="4 5">
    <name type="scientific">Tepidiforma bonchosmolovskayae</name>
    <dbReference type="NCBI Taxonomy" id="2601677"/>
    <lineage>
        <taxon>Bacteria</taxon>
        <taxon>Bacillati</taxon>
        <taxon>Chloroflexota</taxon>
        <taxon>Tepidiformia</taxon>
        <taxon>Tepidiformales</taxon>
        <taxon>Tepidiformaceae</taxon>
        <taxon>Tepidiforma</taxon>
    </lineage>
</organism>
<accession>A0ABX6BZK8</accession>
<evidence type="ECO:0000256" key="1">
    <source>
        <dbReference type="SAM" id="MobiDB-lite"/>
    </source>
</evidence>
<dbReference type="InterPro" id="IPR035940">
    <property type="entry name" value="CAP_sf"/>
</dbReference>
<evidence type="ECO:0000313" key="4">
    <source>
        <dbReference type="EMBL" id="QFG02362.1"/>
    </source>
</evidence>
<feature type="domain" description="SCP" evidence="3">
    <location>
        <begin position="183"/>
        <end position="304"/>
    </location>
</feature>
<dbReference type="Pfam" id="PF00188">
    <property type="entry name" value="CAP"/>
    <property type="match status" value="1"/>
</dbReference>
<dbReference type="SUPFAM" id="SSF55797">
    <property type="entry name" value="PR-1-like"/>
    <property type="match status" value="1"/>
</dbReference>
<dbReference type="EMBL" id="CP042829">
    <property type="protein sequence ID" value="QFG02362.1"/>
    <property type="molecule type" value="Genomic_DNA"/>
</dbReference>
<dbReference type="CDD" id="cd05379">
    <property type="entry name" value="CAP_bacterial"/>
    <property type="match status" value="1"/>
</dbReference>
<name>A0ABX6BZK8_9CHLR</name>
<evidence type="ECO:0000259" key="3">
    <source>
        <dbReference type="Pfam" id="PF00188"/>
    </source>
</evidence>
<dbReference type="PANTHER" id="PTHR31157">
    <property type="entry name" value="SCP DOMAIN-CONTAINING PROTEIN"/>
    <property type="match status" value="1"/>
</dbReference>
<gene>
    <name evidence="4" type="ORF">Tbon_03325</name>
</gene>
<feature type="region of interest" description="Disordered" evidence="1">
    <location>
        <begin position="68"/>
        <end position="90"/>
    </location>
</feature>
<feature type="compositionally biased region" description="Low complexity" evidence="1">
    <location>
        <begin position="142"/>
        <end position="155"/>
    </location>
</feature>
<evidence type="ECO:0000313" key="5">
    <source>
        <dbReference type="Proteomes" id="UP000326331"/>
    </source>
</evidence>
<evidence type="ECO:0000256" key="2">
    <source>
        <dbReference type="SAM" id="Phobius"/>
    </source>
</evidence>
<feature type="transmembrane region" description="Helical" evidence="2">
    <location>
        <begin position="25"/>
        <end position="47"/>
    </location>
</feature>
<keyword evidence="2" id="KW-0472">Membrane</keyword>